<organism evidence="7 8">
    <name type="scientific">Lodderomyces elongisporus (strain ATCC 11503 / CBS 2605 / JCM 1781 / NBRC 1676 / NRRL YB-4239)</name>
    <name type="common">Yeast</name>
    <name type="synonym">Saccharomyces elongisporus</name>
    <dbReference type="NCBI Taxonomy" id="379508"/>
    <lineage>
        <taxon>Eukaryota</taxon>
        <taxon>Fungi</taxon>
        <taxon>Dikarya</taxon>
        <taxon>Ascomycota</taxon>
        <taxon>Saccharomycotina</taxon>
        <taxon>Pichiomycetes</taxon>
        <taxon>Debaryomycetaceae</taxon>
        <taxon>Candida/Lodderomyces clade</taxon>
        <taxon>Lodderomyces</taxon>
    </lineage>
</organism>
<feature type="domain" description="ABC-2 type transporter transmembrane" evidence="6">
    <location>
        <begin position="4"/>
        <end position="60"/>
    </location>
</feature>
<dbReference type="InParanoid" id="A5E7K2"/>
<keyword evidence="2 5" id="KW-0812">Transmembrane</keyword>
<dbReference type="InterPro" id="IPR013525">
    <property type="entry name" value="ABC2_TM"/>
</dbReference>
<evidence type="ECO:0000256" key="1">
    <source>
        <dbReference type="ARBA" id="ARBA00004141"/>
    </source>
</evidence>
<dbReference type="HOGENOM" id="CLU_082755_1_0_1"/>
<evidence type="ECO:0000256" key="3">
    <source>
        <dbReference type="ARBA" id="ARBA00022989"/>
    </source>
</evidence>
<dbReference type="Proteomes" id="UP000001996">
    <property type="component" value="Unassembled WGS sequence"/>
</dbReference>
<dbReference type="VEuPathDB" id="FungiDB:LELG_05591"/>
<name>A5E7K2_LODEL</name>
<sequence>MVLYIAPDLESAAVLVSFLYTFIVAFSGVVQPVQLMPGFWTFMYKVSPYTYFIQNLVSSFLHGRKIHCNNKELSFFDPPSGQTCAEFAGDFLKRAGGYLQDPNATSDCGYCSYTNADEYLLTIGAKFSYRWRNVGFFFAYIFFNIIFCMVLYYLFRFSKISNKMKGAFSKLIPKKK</sequence>
<dbReference type="STRING" id="379508.A5E7K2"/>
<accession>A5E7K2</accession>
<dbReference type="EMBL" id="CH981533">
    <property type="protein sequence ID" value="EDK47410.1"/>
    <property type="molecule type" value="Genomic_DNA"/>
</dbReference>
<dbReference type="GO" id="GO:0140359">
    <property type="term" value="F:ABC-type transporter activity"/>
    <property type="evidence" value="ECO:0007669"/>
    <property type="project" value="InterPro"/>
</dbReference>
<comment type="subcellular location">
    <subcellularLocation>
        <location evidence="1">Membrane</location>
        <topology evidence="1">Multi-pass membrane protein</topology>
    </subcellularLocation>
</comment>
<feature type="transmembrane region" description="Helical" evidence="5">
    <location>
        <begin position="12"/>
        <end position="33"/>
    </location>
</feature>
<evidence type="ECO:0000256" key="4">
    <source>
        <dbReference type="ARBA" id="ARBA00023136"/>
    </source>
</evidence>
<dbReference type="AlphaFoldDB" id="A5E7K2"/>
<dbReference type="OrthoDB" id="245989at2759"/>
<keyword evidence="3 5" id="KW-1133">Transmembrane helix</keyword>
<evidence type="ECO:0000256" key="2">
    <source>
        <dbReference type="ARBA" id="ARBA00022692"/>
    </source>
</evidence>
<evidence type="ECO:0000313" key="8">
    <source>
        <dbReference type="Proteomes" id="UP000001996"/>
    </source>
</evidence>
<proteinExistence type="predicted"/>
<evidence type="ECO:0000313" key="7">
    <source>
        <dbReference type="EMBL" id="EDK47410.1"/>
    </source>
</evidence>
<gene>
    <name evidence="7" type="ORF">LELG_05591</name>
</gene>
<feature type="transmembrane region" description="Helical" evidence="5">
    <location>
        <begin position="134"/>
        <end position="155"/>
    </location>
</feature>
<dbReference type="GO" id="GO:0016020">
    <property type="term" value="C:membrane"/>
    <property type="evidence" value="ECO:0007669"/>
    <property type="project" value="UniProtKB-SubCell"/>
</dbReference>
<evidence type="ECO:0000259" key="6">
    <source>
        <dbReference type="Pfam" id="PF01061"/>
    </source>
</evidence>
<dbReference type="Pfam" id="PF01061">
    <property type="entry name" value="ABC2_membrane"/>
    <property type="match status" value="1"/>
</dbReference>
<protein>
    <recommendedName>
        <fullName evidence="6">ABC-2 type transporter transmembrane domain-containing protein</fullName>
    </recommendedName>
</protein>
<keyword evidence="4 5" id="KW-0472">Membrane</keyword>
<keyword evidence="8" id="KW-1185">Reference proteome</keyword>
<reference evidence="7 8" key="1">
    <citation type="journal article" date="2009" name="Nature">
        <title>Evolution of pathogenicity and sexual reproduction in eight Candida genomes.</title>
        <authorList>
            <person name="Butler G."/>
            <person name="Rasmussen M.D."/>
            <person name="Lin M.F."/>
            <person name="Santos M.A."/>
            <person name="Sakthikumar S."/>
            <person name="Munro C.A."/>
            <person name="Rheinbay E."/>
            <person name="Grabherr M."/>
            <person name="Forche A."/>
            <person name="Reedy J.L."/>
            <person name="Agrafioti I."/>
            <person name="Arnaud M.B."/>
            <person name="Bates S."/>
            <person name="Brown A.J."/>
            <person name="Brunke S."/>
            <person name="Costanzo M.C."/>
            <person name="Fitzpatrick D.A."/>
            <person name="de Groot P.W."/>
            <person name="Harris D."/>
            <person name="Hoyer L.L."/>
            <person name="Hube B."/>
            <person name="Klis F.M."/>
            <person name="Kodira C."/>
            <person name="Lennard N."/>
            <person name="Logue M.E."/>
            <person name="Martin R."/>
            <person name="Neiman A.M."/>
            <person name="Nikolaou E."/>
            <person name="Quail M.A."/>
            <person name="Quinn J."/>
            <person name="Santos M.C."/>
            <person name="Schmitzberger F.F."/>
            <person name="Sherlock G."/>
            <person name="Shah P."/>
            <person name="Silverstein K.A."/>
            <person name="Skrzypek M.S."/>
            <person name="Soll D."/>
            <person name="Staggs R."/>
            <person name="Stansfield I."/>
            <person name="Stumpf M.P."/>
            <person name="Sudbery P.E."/>
            <person name="Srikantha T."/>
            <person name="Zeng Q."/>
            <person name="Berman J."/>
            <person name="Berriman M."/>
            <person name="Heitman J."/>
            <person name="Gow N.A."/>
            <person name="Lorenz M.C."/>
            <person name="Birren B.W."/>
            <person name="Kellis M."/>
            <person name="Cuomo C.A."/>
        </authorList>
    </citation>
    <scope>NUCLEOTIDE SEQUENCE [LARGE SCALE GENOMIC DNA]</scope>
    <source>
        <strain evidence="8">ATCC 11503 / BCRC 21390 / CBS 2605 / JCM 1781 / NBRC 1676 / NRRL YB-4239</strain>
    </source>
</reference>
<dbReference type="OMA" id="NIFYSHR"/>
<dbReference type="eggNOG" id="KOG0065">
    <property type="taxonomic scope" value="Eukaryota"/>
</dbReference>
<evidence type="ECO:0000256" key="5">
    <source>
        <dbReference type="SAM" id="Phobius"/>
    </source>
</evidence>